<dbReference type="Pfam" id="PF01594">
    <property type="entry name" value="AI-2E_transport"/>
    <property type="match status" value="2"/>
</dbReference>
<keyword evidence="4 7" id="KW-1133">Transmembrane helix</keyword>
<dbReference type="InterPro" id="IPR036259">
    <property type="entry name" value="MFS_trans_sf"/>
</dbReference>
<feature type="region of interest" description="Disordered" evidence="6">
    <location>
        <begin position="1"/>
        <end position="41"/>
    </location>
</feature>
<keyword evidence="5 7" id="KW-0472">Membrane</keyword>
<evidence type="ECO:0000256" key="6">
    <source>
        <dbReference type="SAM" id="MobiDB-lite"/>
    </source>
</evidence>
<dbReference type="RefSeq" id="WP_218933147.1">
    <property type="nucleotide sequence ID" value="NZ_CP036262.1"/>
</dbReference>
<feature type="transmembrane region" description="Helical" evidence="7">
    <location>
        <begin position="76"/>
        <end position="97"/>
    </location>
</feature>
<feature type="compositionally biased region" description="Low complexity" evidence="6">
    <location>
        <begin position="251"/>
        <end position="267"/>
    </location>
</feature>
<evidence type="ECO:0000256" key="1">
    <source>
        <dbReference type="ARBA" id="ARBA00004141"/>
    </source>
</evidence>
<evidence type="ECO:0000256" key="3">
    <source>
        <dbReference type="ARBA" id="ARBA00022692"/>
    </source>
</evidence>
<feature type="transmembrane region" description="Helical" evidence="7">
    <location>
        <begin position="375"/>
        <end position="395"/>
    </location>
</feature>
<gene>
    <name evidence="8" type="ORF">FF011L_24420</name>
</gene>
<dbReference type="SUPFAM" id="SSF103473">
    <property type="entry name" value="MFS general substrate transporter"/>
    <property type="match status" value="1"/>
</dbReference>
<organism evidence="8 9">
    <name type="scientific">Roseimaritima multifibrata</name>
    <dbReference type="NCBI Taxonomy" id="1930274"/>
    <lineage>
        <taxon>Bacteria</taxon>
        <taxon>Pseudomonadati</taxon>
        <taxon>Planctomycetota</taxon>
        <taxon>Planctomycetia</taxon>
        <taxon>Pirellulales</taxon>
        <taxon>Pirellulaceae</taxon>
        <taxon>Roseimaritima</taxon>
    </lineage>
</organism>
<keyword evidence="9" id="KW-1185">Reference proteome</keyword>
<dbReference type="AlphaFoldDB" id="A0A517MFK2"/>
<feature type="transmembrane region" description="Helical" evidence="7">
    <location>
        <begin position="457"/>
        <end position="487"/>
    </location>
</feature>
<accession>A0A517MFK2</accession>
<dbReference type="InterPro" id="IPR002549">
    <property type="entry name" value="AI-2E-like"/>
</dbReference>
<evidence type="ECO:0000256" key="4">
    <source>
        <dbReference type="ARBA" id="ARBA00022989"/>
    </source>
</evidence>
<feature type="region of interest" description="Disordered" evidence="6">
    <location>
        <begin position="232"/>
        <end position="290"/>
    </location>
</feature>
<evidence type="ECO:0000313" key="9">
    <source>
        <dbReference type="Proteomes" id="UP000320672"/>
    </source>
</evidence>
<feature type="transmembrane region" description="Helical" evidence="7">
    <location>
        <begin position="537"/>
        <end position="559"/>
    </location>
</feature>
<comment type="similarity">
    <text evidence="2">Belongs to the autoinducer-2 exporter (AI-2E) (TC 2.A.86) family.</text>
</comment>
<dbReference type="Proteomes" id="UP000320672">
    <property type="component" value="Chromosome"/>
</dbReference>
<feature type="transmembrane region" description="Helical" evidence="7">
    <location>
        <begin position="49"/>
        <end position="70"/>
    </location>
</feature>
<reference evidence="8 9" key="1">
    <citation type="submission" date="2019-02" db="EMBL/GenBank/DDBJ databases">
        <title>Deep-cultivation of Planctomycetes and their phenomic and genomic characterization uncovers novel biology.</title>
        <authorList>
            <person name="Wiegand S."/>
            <person name="Jogler M."/>
            <person name="Boedeker C."/>
            <person name="Pinto D."/>
            <person name="Vollmers J."/>
            <person name="Rivas-Marin E."/>
            <person name="Kohn T."/>
            <person name="Peeters S.H."/>
            <person name="Heuer A."/>
            <person name="Rast P."/>
            <person name="Oberbeckmann S."/>
            <person name="Bunk B."/>
            <person name="Jeske O."/>
            <person name="Meyerdierks A."/>
            <person name="Storesund J.E."/>
            <person name="Kallscheuer N."/>
            <person name="Luecker S."/>
            <person name="Lage O.M."/>
            <person name="Pohl T."/>
            <person name="Merkel B.J."/>
            <person name="Hornburger P."/>
            <person name="Mueller R.-W."/>
            <person name="Bruemmer F."/>
            <person name="Labrenz M."/>
            <person name="Spormann A.M."/>
            <person name="Op den Camp H."/>
            <person name="Overmann J."/>
            <person name="Amann R."/>
            <person name="Jetten M.S.M."/>
            <person name="Mascher T."/>
            <person name="Medema M.H."/>
            <person name="Devos D.P."/>
            <person name="Kaster A.-K."/>
            <person name="Ovreas L."/>
            <person name="Rohde M."/>
            <person name="Galperin M.Y."/>
            <person name="Jogler C."/>
        </authorList>
    </citation>
    <scope>NUCLEOTIDE SEQUENCE [LARGE SCALE GENOMIC DNA]</scope>
    <source>
        <strain evidence="8 9">FF011L</strain>
    </source>
</reference>
<protein>
    <submittedName>
        <fullName evidence="8">Putative inner membrane protein</fullName>
    </submittedName>
</protein>
<feature type="compositionally biased region" description="Acidic residues" evidence="6">
    <location>
        <begin position="280"/>
        <end position="289"/>
    </location>
</feature>
<keyword evidence="3 7" id="KW-0812">Transmembrane</keyword>
<evidence type="ECO:0000256" key="2">
    <source>
        <dbReference type="ARBA" id="ARBA00009773"/>
    </source>
</evidence>
<feature type="transmembrane region" description="Helical" evidence="7">
    <location>
        <begin position="494"/>
        <end position="517"/>
    </location>
</feature>
<proteinExistence type="inferred from homology"/>
<feature type="transmembrane region" description="Helical" evidence="7">
    <location>
        <begin position="109"/>
        <end position="133"/>
    </location>
</feature>
<dbReference type="PANTHER" id="PTHR21716">
    <property type="entry name" value="TRANSMEMBRANE PROTEIN"/>
    <property type="match status" value="1"/>
</dbReference>
<dbReference type="GO" id="GO:0016020">
    <property type="term" value="C:membrane"/>
    <property type="evidence" value="ECO:0007669"/>
    <property type="project" value="UniProtKB-SubCell"/>
</dbReference>
<comment type="subcellular location">
    <subcellularLocation>
        <location evidence="1">Membrane</location>
        <topology evidence="1">Multi-pass membrane protein</topology>
    </subcellularLocation>
</comment>
<dbReference type="EMBL" id="CP036262">
    <property type="protein sequence ID" value="QDS93669.1"/>
    <property type="molecule type" value="Genomic_DNA"/>
</dbReference>
<name>A0A517MFK2_9BACT</name>
<dbReference type="PANTHER" id="PTHR21716:SF4">
    <property type="entry name" value="TRANSMEMBRANE PROTEIN 245"/>
    <property type="match status" value="1"/>
</dbReference>
<evidence type="ECO:0000256" key="7">
    <source>
        <dbReference type="SAM" id="Phobius"/>
    </source>
</evidence>
<feature type="transmembrane region" description="Helical" evidence="7">
    <location>
        <begin position="428"/>
        <end position="451"/>
    </location>
</feature>
<sequence>MSNRKRKPNASSSGEKKSVSDPASPSNVSADSTESAASSDPASLLGTPIARLLSVTVLIVVIVAIGILFYRVMVGFFVPLFLAALLVVIFRPLHGWFMDRLGHRRRLAAFLTTSVIMLIVLLPSVLILSVGAAQGTRLLSGVNSQSLTLALGRARDTFGVSMQDPELYRDLNATIDELTDPSNLAATNSRIEKVNALSTRLWALHGESSEWDAGLYEELQTSIADLQEQASSLEKVFRDPSESAQPDLIDSAAPSSPLPSAEAEAVEGAADRNGTNQESTDQESTDQEPGEPVLAIQAAHPVTSEWEKWQAYQQTLVQVSDASNRLQQHVLGGPVWAELKRMANPSDDDIHAGLSRTRAYLQSQLPNLASATTEFVFHIAFGLVVLVISIFFFMLDGPTMTRTMMRLSPLDDKYEEQLLIEFDRTSRAVVLATILSALTQGVLAALGYYVAGMDSVVLLFLITTFMALIPFLGATSVWLPCVLWIGFVDQNWSIAIALGLWGALVVSTIDNVIKVFILHGRSQLHPLLALLSVLGGIQVFGPIGLLVGPMIVVFLQTLLEMLHHELMKDVDPV</sequence>
<evidence type="ECO:0000313" key="8">
    <source>
        <dbReference type="EMBL" id="QDS93669.1"/>
    </source>
</evidence>
<dbReference type="KEGG" id="rml:FF011L_24420"/>
<feature type="compositionally biased region" description="Low complexity" evidence="6">
    <location>
        <begin position="29"/>
        <end position="41"/>
    </location>
</feature>
<evidence type="ECO:0000256" key="5">
    <source>
        <dbReference type="ARBA" id="ARBA00023136"/>
    </source>
</evidence>